<dbReference type="AlphaFoldDB" id="E6QVW9"/>
<name>E6QVW9_9ZZZZ</name>
<protein>
    <submittedName>
        <fullName evidence="1">Uncharacterized protein</fullName>
    </submittedName>
</protein>
<accession>E6QVW9</accession>
<sequence>MSRISLSFKAFQEEKHRLLKSGNRRGYDRLLDLASTMLKIPGGYILKIIWDDPDEYPAHALGYEQYTIRPYRVGYGCDGTTDLNIHLLAATVFNRMGINYGQAYVEAYPDESDDTNRQAIMDAMNDCSDRQIADETVIPEDNSLRTIQAILHDLNDINNRSLVSRLTELLLEKGFDEEVKHWYLIDFKTAVNQEIKQ</sequence>
<organism evidence="1">
    <name type="scientific">mine drainage metagenome</name>
    <dbReference type="NCBI Taxonomy" id="410659"/>
    <lineage>
        <taxon>unclassified sequences</taxon>
        <taxon>metagenomes</taxon>
        <taxon>ecological metagenomes</taxon>
    </lineage>
</organism>
<comment type="caution">
    <text evidence="1">The sequence shown here is derived from an EMBL/GenBank/DDBJ whole genome shotgun (WGS) entry which is preliminary data.</text>
</comment>
<evidence type="ECO:0000313" key="1">
    <source>
        <dbReference type="EMBL" id="CBI11392.1"/>
    </source>
</evidence>
<proteinExistence type="predicted"/>
<gene>
    <name evidence="1" type="ORF">CARN7_2216</name>
</gene>
<reference evidence="1" key="1">
    <citation type="submission" date="2009-10" db="EMBL/GenBank/DDBJ databases">
        <title>Diversity of trophic interactions inside an arsenic-rich microbial ecosystem.</title>
        <authorList>
            <person name="Bertin P.N."/>
            <person name="Heinrich-Salmeron A."/>
            <person name="Pelletier E."/>
            <person name="Goulhen-Chollet F."/>
            <person name="Arsene-Ploetze F."/>
            <person name="Gallien S."/>
            <person name="Calteau A."/>
            <person name="Vallenet D."/>
            <person name="Casiot C."/>
            <person name="Chane-Woon-Ming B."/>
            <person name="Giloteaux L."/>
            <person name="Barakat M."/>
            <person name="Bonnefoy V."/>
            <person name="Bruneel O."/>
            <person name="Chandler M."/>
            <person name="Cleiss J."/>
            <person name="Duran R."/>
            <person name="Elbaz-Poulichet F."/>
            <person name="Fonknechten N."/>
            <person name="Lauga B."/>
            <person name="Mornico D."/>
            <person name="Ortet P."/>
            <person name="Schaeffer C."/>
            <person name="Siguier P."/>
            <person name="Alexander Thil Smith A."/>
            <person name="Van Dorsselaer A."/>
            <person name="Weissenbach J."/>
            <person name="Medigue C."/>
            <person name="Le Paslier D."/>
        </authorList>
    </citation>
    <scope>NUCLEOTIDE SEQUENCE</scope>
</reference>
<dbReference type="EMBL" id="CABR01000139">
    <property type="protein sequence ID" value="CBI11392.1"/>
    <property type="molecule type" value="Genomic_DNA"/>
</dbReference>